<dbReference type="InterPro" id="IPR009057">
    <property type="entry name" value="Homeodomain-like_sf"/>
</dbReference>
<reference evidence="8 9" key="1">
    <citation type="journal article" date="2019" name="Nat. Plants">
        <title>Stout camphor tree genome fills gaps in understanding of flowering plant genome evolution.</title>
        <authorList>
            <person name="Chaw S.M."/>
            <person name="Liu Y.C."/>
            <person name="Wu Y.W."/>
            <person name="Wang H.Y."/>
            <person name="Lin C.I."/>
            <person name="Wu C.S."/>
            <person name="Ke H.M."/>
            <person name="Chang L.Y."/>
            <person name="Hsu C.Y."/>
            <person name="Yang H.T."/>
            <person name="Sudianto E."/>
            <person name="Hsu M.H."/>
            <person name="Wu K.P."/>
            <person name="Wang L.N."/>
            <person name="Leebens-Mack J.H."/>
            <person name="Tsai I.J."/>
        </authorList>
    </citation>
    <scope>NUCLEOTIDE SEQUENCE [LARGE SCALE GENOMIC DNA]</scope>
    <source>
        <strain evidence="9">cv. Chaw 1501</strain>
        <tissue evidence="8">Young leaves</tissue>
    </source>
</reference>
<feature type="region of interest" description="Disordered" evidence="5">
    <location>
        <begin position="1223"/>
        <end position="1244"/>
    </location>
</feature>
<dbReference type="InterPro" id="IPR044977">
    <property type="entry name" value="RLT1-3"/>
</dbReference>
<dbReference type="SMART" id="SM00571">
    <property type="entry name" value="DDT"/>
    <property type="match status" value="1"/>
</dbReference>
<gene>
    <name evidence="8" type="ORF">CKAN_02233000</name>
</gene>
<dbReference type="Pfam" id="PF00046">
    <property type="entry name" value="Homeodomain"/>
    <property type="match status" value="1"/>
</dbReference>
<dbReference type="STRING" id="337451.A0A3S3NRS7"/>
<comment type="caution">
    <text evidence="8">The sequence shown here is derived from an EMBL/GenBank/DDBJ whole genome shotgun (WGS) entry which is preliminary data.</text>
</comment>
<dbReference type="InterPro" id="IPR028941">
    <property type="entry name" value="WHIM2_dom"/>
</dbReference>
<name>A0A3S3NRS7_9MAGN</name>
<dbReference type="PROSITE" id="PS50071">
    <property type="entry name" value="HOMEOBOX_2"/>
    <property type="match status" value="1"/>
</dbReference>
<dbReference type="Proteomes" id="UP000283530">
    <property type="component" value="Unassembled WGS sequence"/>
</dbReference>
<dbReference type="Gene3D" id="1.10.10.60">
    <property type="entry name" value="Homeodomain-like"/>
    <property type="match status" value="1"/>
</dbReference>
<dbReference type="SMART" id="SM00389">
    <property type="entry name" value="HOX"/>
    <property type="match status" value="1"/>
</dbReference>
<feature type="domain" description="Homeobox" evidence="6">
    <location>
        <begin position="8"/>
        <end position="68"/>
    </location>
</feature>
<feature type="compositionally biased region" description="Acidic residues" evidence="5">
    <location>
        <begin position="688"/>
        <end position="700"/>
    </location>
</feature>
<dbReference type="PANTHER" id="PTHR36968">
    <property type="entry name" value="HOMEOBOX-DDT DOMAIN PROTEIN RLT2"/>
    <property type="match status" value="1"/>
</dbReference>
<dbReference type="PROSITE" id="PS50827">
    <property type="entry name" value="DDT"/>
    <property type="match status" value="1"/>
</dbReference>
<evidence type="ECO:0000256" key="1">
    <source>
        <dbReference type="ARBA" id="ARBA00004123"/>
    </source>
</evidence>
<evidence type="ECO:0000256" key="4">
    <source>
        <dbReference type="RuleBase" id="RU000682"/>
    </source>
</evidence>
<feature type="DNA-binding region" description="Homeobox" evidence="3">
    <location>
        <begin position="10"/>
        <end position="69"/>
    </location>
</feature>
<dbReference type="InterPro" id="IPR001356">
    <property type="entry name" value="HD"/>
</dbReference>
<feature type="region of interest" description="Disordered" evidence="5">
    <location>
        <begin position="681"/>
        <end position="723"/>
    </location>
</feature>
<dbReference type="Pfam" id="PF02791">
    <property type="entry name" value="DDT"/>
    <property type="match status" value="1"/>
</dbReference>
<dbReference type="GO" id="GO:0005634">
    <property type="term" value="C:nucleus"/>
    <property type="evidence" value="ECO:0007669"/>
    <property type="project" value="UniProtKB-SubCell"/>
</dbReference>
<dbReference type="InterPro" id="IPR018501">
    <property type="entry name" value="DDT_dom"/>
</dbReference>
<keyword evidence="9" id="KW-1185">Reference proteome</keyword>
<protein>
    <submittedName>
        <fullName evidence="8">Homeobox domain-containing protein</fullName>
    </submittedName>
</protein>
<evidence type="ECO:0000259" key="6">
    <source>
        <dbReference type="PROSITE" id="PS50071"/>
    </source>
</evidence>
<keyword evidence="2 3" id="KW-0539">Nucleus</keyword>
<feature type="region of interest" description="Disordered" evidence="5">
    <location>
        <begin position="301"/>
        <end position="321"/>
    </location>
</feature>
<dbReference type="EMBL" id="QPKB01000009">
    <property type="protein sequence ID" value="RWR93096.1"/>
    <property type="molecule type" value="Genomic_DNA"/>
</dbReference>
<dbReference type="AlphaFoldDB" id="A0A3S3NRS7"/>
<proteinExistence type="predicted"/>
<accession>A0A3S3NRS7</accession>
<dbReference type="Pfam" id="PF15613">
    <property type="entry name" value="WSD"/>
    <property type="match status" value="1"/>
</dbReference>
<feature type="domain" description="DDT" evidence="7">
    <location>
        <begin position="447"/>
        <end position="506"/>
    </location>
</feature>
<keyword evidence="3 4" id="KW-0238">DNA-binding</keyword>
<dbReference type="CDD" id="cd00086">
    <property type="entry name" value="homeodomain"/>
    <property type="match status" value="1"/>
</dbReference>
<evidence type="ECO:0000313" key="9">
    <source>
        <dbReference type="Proteomes" id="UP000283530"/>
    </source>
</evidence>
<evidence type="ECO:0000313" key="8">
    <source>
        <dbReference type="EMBL" id="RWR93096.1"/>
    </source>
</evidence>
<dbReference type="Pfam" id="PF15612">
    <property type="entry name" value="WHIM1"/>
    <property type="match status" value="1"/>
</dbReference>
<dbReference type="GO" id="GO:0003677">
    <property type="term" value="F:DNA binding"/>
    <property type="evidence" value="ECO:0007669"/>
    <property type="project" value="UniProtKB-UniRule"/>
</dbReference>
<keyword evidence="3 4" id="KW-0371">Homeobox</keyword>
<comment type="subcellular location">
    <subcellularLocation>
        <location evidence="1 3 4">Nucleus</location>
    </subcellularLocation>
</comment>
<dbReference type="GO" id="GO:0006357">
    <property type="term" value="P:regulation of transcription by RNA polymerase II"/>
    <property type="evidence" value="ECO:0007669"/>
    <property type="project" value="InterPro"/>
</dbReference>
<dbReference type="SUPFAM" id="SSF46689">
    <property type="entry name" value="Homeodomain-like"/>
    <property type="match status" value="1"/>
</dbReference>
<dbReference type="PANTHER" id="PTHR36968:SF8">
    <property type="entry name" value="HOMEOBOX-DDT DOMAIN PROTEIN RLT3 ISOFORM X1"/>
    <property type="match status" value="1"/>
</dbReference>
<organism evidence="8 9">
    <name type="scientific">Cinnamomum micranthum f. kanehirae</name>
    <dbReference type="NCBI Taxonomy" id="337451"/>
    <lineage>
        <taxon>Eukaryota</taxon>
        <taxon>Viridiplantae</taxon>
        <taxon>Streptophyta</taxon>
        <taxon>Embryophyta</taxon>
        <taxon>Tracheophyta</taxon>
        <taxon>Spermatophyta</taxon>
        <taxon>Magnoliopsida</taxon>
        <taxon>Magnoliidae</taxon>
        <taxon>Laurales</taxon>
        <taxon>Lauraceae</taxon>
        <taxon>Cinnamomum</taxon>
    </lineage>
</organism>
<sequence>MENEEAAAKQETGTKRKTHFQLNSLENFYLEDKYPSQKAMEDYAVALKLTYKQVRGWFIERRRKEKKEKEAFCSSGKIGPGNVMDSVLDCTLNRSYGNKIYNQRSLGPRVKTQPKHNRTRFPDLDRSKKNCSTVIAKSRHMKNPSVGMKNSNQKKHLFGLQDLLTPEYILKKVFRKDGPPLGVEFDPLPAGAFRRCSGSVAASRDGQRKPKRRKISESSILGSRIQTLKGAPVKKYGIGKGLMTLWRATNPDAQCLPTGVNFINREAAKMCVNSTFLDLRESSHQQPKKSQYRRIAARQRLLGSKSQNNRKPSIKRRKVECNKDENRKKAYTAECKLAIGGLRPQEQSGAIMVSMDDEELELRELQAGPNPLTCSHLAIEGRRSCSLCKDLLARFPPQSVKMKQPLCTRPWDSSPEIVRKLFKARFQLKDEGCSIGKAFSLIPHPSSTLKFVSLTVFQFLYTHSVAVDVCPFTLDEFAQAFHDKDSLLLGKIHVVLLNLLLGDVGRELSSGFLPRAAKDCRFLGFLHFIMEQGFDVNFWNRALNPLTWIEILRLVLVAAGFSAKQSSLRRETLSKDLLYMFYNQESEPWPGQRGVVWRNMVCVLVLLRVNCLTFWPSKEVMGQKFLIWPSLFRQIVELNLPDTADELEQRICSTLSSDITLFEKISPSAYRLRVNTLTSKGTGTYQSDSEDSGSVDDDSESSCNSDSGDSDHSEPEELDSGDDCRIVKHKGRRKMKNNKLTEYTEIDESQSGEVWVLGLMEGEYSDLSIEEKLNVLVALVDLTAAGSSIRPENTVRALSENTVEMQHRGSGAKLKRSSVSQQLWSKPFQGHVGYVHSIDGQSFGKTGGCHRSNSLKSRGAEHIGEPGSDMHPLQSIYLGSDRRYNSYWLFLGPCDGKDPGHRRVYFESSEDGHWEVIDTEQALCALLSVLNGRGARESQLLASLEKREAFLCEAMHNNMAIVSGARQSTRSDQCDMDAVSGDGSSPISDIDNNLTPAGAVNVSMALSGAIVLEHERNGEEKKKKWDRLQAFDLWIWNSFYSNLNAVKYSRRSYLESLARCESCHDLYWRDEKHCKTCHTTFELDFDMEERYTIHIATCKEKEDGNLFVGHKILPSQLQSLKAALHAIEAAMPETALDGAWRRSAHKLWVKRLRRTSSLAEFLQVLNDFVGAINEDWLCQCNVSLGPNTALEEIMVFFPTIPQTTSAVALWLVKLDALLAHPESVQSEKSPESNPHPRRNNRRKP</sequence>
<dbReference type="InterPro" id="IPR028942">
    <property type="entry name" value="WHIM1_dom"/>
</dbReference>
<dbReference type="OrthoDB" id="6159439at2759"/>
<evidence type="ECO:0000259" key="7">
    <source>
        <dbReference type="PROSITE" id="PS50827"/>
    </source>
</evidence>
<evidence type="ECO:0000256" key="2">
    <source>
        <dbReference type="ARBA" id="ARBA00023242"/>
    </source>
</evidence>
<evidence type="ECO:0000256" key="5">
    <source>
        <dbReference type="SAM" id="MobiDB-lite"/>
    </source>
</evidence>
<feature type="compositionally biased region" description="Basic residues" evidence="5">
    <location>
        <begin position="1235"/>
        <end position="1244"/>
    </location>
</feature>
<evidence type="ECO:0000256" key="3">
    <source>
        <dbReference type="PROSITE-ProRule" id="PRU00108"/>
    </source>
</evidence>